<sequence length="136" mass="14910">MRQTPYERKLTGFSPGDTRILLGQSDFHETLKRPGVRKFASIRQPVAEAEQQPKRSGSSGHVNKTWDKIRSWGKNTFSRGKSGECSATDGEKSRSGGCEPDQNGQGSEQGRGTGSQEFLTDFRVLHCKQAKAGHSG</sequence>
<dbReference type="GeneID" id="25255618"/>
<organism evidence="2 3">
    <name type="scientific">Eimeria tenella</name>
    <name type="common">Coccidian parasite</name>
    <dbReference type="NCBI Taxonomy" id="5802"/>
    <lineage>
        <taxon>Eukaryota</taxon>
        <taxon>Sar</taxon>
        <taxon>Alveolata</taxon>
        <taxon>Apicomplexa</taxon>
        <taxon>Conoidasida</taxon>
        <taxon>Coccidia</taxon>
        <taxon>Eucoccidiorida</taxon>
        <taxon>Eimeriorina</taxon>
        <taxon>Eimeriidae</taxon>
        <taxon>Eimeria</taxon>
    </lineage>
</organism>
<feature type="compositionally biased region" description="Basic and acidic residues" evidence="1">
    <location>
        <begin position="1"/>
        <end position="10"/>
    </location>
</feature>
<name>U6KRC1_EIMTE</name>
<feature type="region of interest" description="Disordered" evidence="1">
    <location>
        <begin position="1"/>
        <end position="20"/>
    </location>
</feature>
<feature type="region of interest" description="Disordered" evidence="1">
    <location>
        <begin position="32"/>
        <end position="118"/>
    </location>
</feature>
<evidence type="ECO:0000256" key="1">
    <source>
        <dbReference type="SAM" id="MobiDB-lite"/>
    </source>
</evidence>
<dbReference type="VEuPathDB" id="ToxoDB:ETH2_1549800"/>
<dbReference type="AlphaFoldDB" id="U6KRC1"/>
<protein>
    <submittedName>
        <fullName evidence="2">Uncharacterized protein</fullName>
    </submittedName>
</protein>
<proteinExistence type="predicted"/>
<dbReference type="RefSeq" id="XP_013228821.1">
    <property type="nucleotide sequence ID" value="XM_013373367.1"/>
</dbReference>
<keyword evidence="3" id="KW-1185">Reference proteome</keyword>
<evidence type="ECO:0000313" key="2">
    <source>
        <dbReference type="EMBL" id="CDJ37983.1"/>
    </source>
</evidence>
<dbReference type="VEuPathDB" id="ToxoDB:ETH_00032760"/>
<dbReference type="OrthoDB" id="345372at2759"/>
<dbReference type="Proteomes" id="UP000030747">
    <property type="component" value="Unassembled WGS sequence"/>
</dbReference>
<reference evidence="2" key="1">
    <citation type="submission" date="2013-10" db="EMBL/GenBank/DDBJ databases">
        <title>Genomic analysis of the causative agents of coccidiosis in chickens.</title>
        <authorList>
            <person name="Reid A.J."/>
            <person name="Blake D."/>
            <person name="Billington K."/>
            <person name="Browne H."/>
            <person name="Dunn M."/>
            <person name="Hung S."/>
            <person name="Kawahara F."/>
            <person name="Miranda-Saavedra D."/>
            <person name="Mourier T."/>
            <person name="Nagra H."/>
            <person name="Otto T.D."/>
            <person name="Rawlings N."/>
            <person name="Sanchez A."/>
            <person name="Sanders M."/>
            <person name="Subramaniam C."/>
            <person name="Tay Y."/>
            <person name="Dear P."/>
            <person name="Doerig C."/>
            <person name="Gruber A."/>
            <person name="Parkinson J."/>
            <person name="Shirley M."/>
            <person name="Wan K.L."/>
            <person name="Berriman M."/>
            <person name="Tomley F."/>
            <person name="Pain A."/>
        </authorList>
    </citation>
    <scope>NUCLEOTIDE SEQUENCE [LARGE SCALE GENOMIC DNA]</scope>
    <source>
        <strain evidence="2">Houghton</strain>
    </source>
</reference>
<gene>
    <name evidence="2" type="ORF">ETH_00032760</name>
</gene>
<reference evidence="2" key="2">
    <citation type="submission" date="2013-10" db="EMBL/GenBank/DDBJ databases">
        <authorList>
            <person name="Aslett M."/>
        </authorList>
    </citation>
    <scope>NUCLEOTIDE SEQUENCE [LARGE SCALE GENOMIC DNA]</scope>
    <source>
        <strain evidence="2">Houghton</strain>
    </source>
</reference>
<evidence type="ECO:0000313" key="3">
    <source>
        <dbReference type="Proteomes" id="UP000030747"/>
    </source>
</evidence>
<dbReference type="EMBL" id="HG673801">
    <property type="protein sequence ID" value="CDJ37983.1"/>
    <property type="molecule type" value="Genomic_DNA"/>
</dbReference>
<accession>U6KRC1</accession>